<sequence>MRVTKYGLFVAVGFVMLDVHVVGARIYGGSRIVDPLIEYGHVIGKLILEYMVDRIVLILMIYRIR</sequence>
<keyword evidence="1" id="KW-1133">Transmembrane helix</keyword>
<dbReference type="EMBL" id="CM001219">
    <property type="protein sequence ID" value="AES73610.1"/>
    <property type="molecule type" value="Genomic_DNA"/>
</dbReference>
<dbReference type="PaxDb" id="3880-AES73610"/>
<reference evidence="2 4" key="2">
    <citation type="journal article" date="2014" name="BMC Genomics">
        <title>An improved genome release (version Mt4.0) for the model legume Medicago truncatula.</title>
        <authorList>
            <person name="Tang H."/>
            <person name="Krishnakumar V."/>
            <person name="Bidwell S."/>
            <person name="Rosen B."/>
            <person name="Chan A."/>
            <person name="Zhou S."/>
            <person name="Gentzbittel L."/>
            <person name="Childs K.L."/>
            <person name="Yandell M."/>
            <person name="Gundlach H."/>
            <person name="Mayer K.F."/>
            <person name="Schwartz D.C."/>
            <person name="Town C.D."/>
        </authorList>
    </citation>
    <scope>GENOME REANNOTATION</scope>
    <source>
        <strain evidence="3 4">cv. Jemalong A17</strain>
    </source>
</reference>
<accession>G7JAH1</accession>
<dbReference type="AlphaFoldDB" id="G7JAH1"/>
<keyword evidence="4" id="KW-1185">Reference proteome</keyword>
<name>G7JAH1_MEDTR</name>
<keyword evidence="1" id="KW-0472">Membrane</keyword>
<dbReference type="EnsemblPlants" id="AES73610">
    <property type="protein sequence ID" value="AES73610"/>
    <property type="gene ID" value="MTR_3g106710"/>
</dbReference>
<feature type="transmembrane region" description="Helical" evidence="1">
    <location>
        <begin position="39"/>
        <end position="62"/>
    </location>
</feature>
<dbReference type="HOGENOM" id="CLU_2853065_0_0_1"/>
<organism evidence="2 4">
    <name type="scientific">Medicago truncatula</name>
    <name type="common">Barrel medic</name>
    <name type="synonym">Medicago tribuloides</name>
    <dbReference type="NCBI Taxonomy" id="3880"/>
    <lineage>
        <taxon>Eukaryota</taxon>
        <taxon>Viridiplantae</taxon>
        <taxon>Streptophyta</taxon>
        <taxon>Embryophyta</taxon>
        <taxon>Tracheophyta</taxon>
        <taxon>Spermatophyta</taxon>
        <taxon>Magnoliopsida</taxon>
        <taxon>eudicotyledons</taxon>
        <taxon>Gunneridae</taxon>
        <taxon>Pentapetalae</taxon>
        <taxon>rosids</taxon>
        <taxon>fabids</taxon>
        <taxon>Fabales</taxon>
        <taxon>Fabaceae</taxon>
        <taxon>Papilionoideae</taxon>
        <taxon>50 kb inversion clade</taxon>
        <taxon>NPAAA clade</taxon>
        <taxon>Hologalegina</taxon>
        <taxon>IRL clade</taxon>
        <taxon>Trifolieae</taxon>
        <taxon>Medicago</taxon>
    </lineage>
</organism>
<feature type="transmembrane region" description="Helical" evidence="1">
    <location>
        <begin position="7"/>
        <end position="27"/>
    </location>
</feature>
<reference evidence="2 4" key="1">
    <citation type="journal article" date="2011" name="Nature">
        <title>The Medicago genome provides insight into the evolution of rhizobial symbioses.</title>
        <authorList>
            <person name="Young N.D."/>
            <person name="Debelle F."/>
            <person name="Oldroyd G.E."/>
            <person name="Geurts R."/>
            <person name="Cannon S.B."/>
            <person name="Udvardi M.K."/>
            <person name="Benedito V.A."/>
            <person name="Mayer K.F."/>
            <person name="Gouzy J."/>
            <person name="Schoof H."/>
            <person name="Van de Peer Y."/>
            <person name="Proost S."/>
            <person name="Cook D.R."/>
            <person name="Meyers B.C."/>
            <person name="Spannagl M."/>
            <person name="Cheung F."/>
            <person name="De Mita S."/>
            <person name="Krishnakumar V."/>
            <person name="Gundlach H."/>
            <person name="Zhou S."/>
            <person name="Mudge J."/>
            <person name="Bharti A.K."/>
            <person name="Murray J.D."/>
            <person name="Naoumkina M.A."/>
            <person name="Rosen B."/>
            <person name="Silverstein K.A."/>
            <person name="Tang H."/>
            <person name="Rombauts S."/>
            <person name="Zhao P.X."/>
            <person name="Zhou P."/>
            <person name="Barbe V."/>
            <person name="Bardou P."/>
            <person name="Bechner M."/>
            <person name="Bellec A."/>
            <person name="Berger A."/>
            <person name="Berges H."/>
            <person name="Bidwell S."/>
            <person name="Bisseling T."/>
            <person name="Choisne N."/>
            <person name="Couloux A."/>
            <person name="Denny R."/>
            <person name="Deshpande S."/>
            <person name="Dai X."/>
            <person name="Doyle J.J."/>
            <person name="Dudez A.M."/>
            <person name="Farmer A.D."/>
            <person name="Fouteau S."/>
            <person name="Franken C."/>
            <person name="Gibelin C."/>
            <person name="Gish J."/>
            <person name="Goldstein S."/>
            <person name="Gonzalez A.J."/>
            <person name="Green P.J."/>
            <person name="Hallab A."/>
            <person name="Hartog M."/>
            <person name="Hua A."/>
            <person name="Humphray S.J."/>
            <person name="Jeong D.H."/>
            <person name="Jing Y."/>
            <person name="Jocker A."/>
            <person name="Kenton S.M."/>
            <person name="Kim D.J."/>
            <person name="Klee K."/>
            <person name="Lai H."/>
            <person name="Lang C."/>
            <person name="Lin S."/>
            <person name="Macmil S.L."/>
            <person name="Magdelenat G."/>
            <person name="Matthews L."/>
            <person name="McCorrison J."/>
            <person name="Monaghan E.L."/>
            <person name="Mun J.H."/>
            <person name="Najar F.Z."/>
            <person name="Nicholson C."/>
            <person name="Noirot C."/>
            <person name="O'Bleness M."/>
            <person name="Paule C.R."/>
            <person name="Poulain J."/>
            <person name="Prion F."/>
            <person name="Qin B."/>
            <person name="Qu C."/>
            <person name="Retzel E.F."/>
            <person name="Riddle C."/>
            <person name="Sallet E."/>
            <person name="Samain S."/>
            <person name="Samson N."/>
            <person name="Sanders I."/>
            <person name="Saurat O."/>
            <person name="Scarpelli C."/>
            <person name="Schiex T."/>
            <person name="Segurens B."/>
            <person name="Severin A.J."/>
            <person name="Sherrier D.J."/>
            <person name="Shi R."/>
            <person name="Sims S."/>
            <person name="Singer S.R."/>
            <person name="Sinharoy S."/>
            <person name="Sterck L."/>
            <person name="Viollet A."/>
            <person name="Wang B.B."/>
            <person name="Wang K."/>
            <person name="Wang M."/>
            <person name="Wang X."/>
            <person name="Warfsmann J."/>
            <person name="Weissenbach J."/>
            <person name="White D.D."/>
            <person name="White J.D."/>
            <person name="Wiley G.B."/>
            <person name="Wincker P."/>
            <person name="Xing Y."/>
            <person name="Yang L."/>
            <person name="Yao Z."/>
            <person name="Ying F."/>
            <person name="Zhai J."/>
            <person name="Zhou L."/>
            <person name="Zuber A."/>
            <person name="Denarie J."/>
            <person name="Dixon R.A."/>
            <person name="May G.D."/>
            <person name="Schwartz D.C."/>
            <person name="Rogers J."/>
            <person name="Quetier F."/>
            <person name="Town C.D."/>
            <person name="Roe B.A."/>
        </authorList>
    </citation>
    <scope>NUCLEOTIDE SEQUENCE [LARGE SCALE GENOMIC DNA]</scope>
    <source>
        <strain evidence="2">A17</strain>
        <strain evidence="3 4">cv. Jemalong A17</strain>
    </source>
</reference>
<protein>
    <submittedName>
        <fullName evidence="2">Transmembrane protein, putative</fullName>
    </submittedName>
</protein>
<reference evidence="3" key="3">
    <citation type="submission" date="2015-04" db="UniProtKB">
        <authorList>
            <consortium name="EnsemblPlants"/>
        </authorList>
    </citation>
    <scope>IDENTIFICATION</scope>
    <source>
        <strain evidence="3">cv. Jemalong A17</strain>
    </source>
</reference>
<dbReference type="Proteomes" id="UP000002051">
    <property type="component" value="Chromosome 3"/>
</dbReference>
<evidence type="ECO:0000313" key="4">
    <source>
        <dbReference type="Proteomes" id="UP000002051"/>
    </source>
</evidence>
<proteinExistence type="predicted"/>
<keyword evidence="1 2" id="KW-0812">Transmembrane</keyword>
<gene>
    <name evidence="2" type="ordered locus">MTR_3g106710</name>
</gene>
<evidence type="ECO:0000256" key="1">
    <source>
        <dbReference type="SAM" id="Phobius"/>
    </source>
</evidence>
<evidence type="ECO:0000313" key="3">
    <source>
        <dbReference type="EnsemblPlants" id="AES73610"/>
    </source>
</evidence>
<evidence type="ECO:0000313" key="2">
    <source>
        <dbReference type="EMBL" id="AES73610.1"/>
    </source>
</evidence>